<evidence type="ECO:0000256" key="6">
    <source>
        <dbReference type="ARBA" id="ARBA00023157"/>
    </source>
</evidence>
<keyword evidence="11" id="KW-1185">Reference proteome</keyword>
<comment type="catalytic activity">
    <reaction evidence="8">
        <text>[RNA] containing guanosine + H2O = an [RNA fragment]-3'-guanosine-3'-phosphate + a 5'-hydroxy-ribonucleotide-3'-[RNA fragment].</text>
        <dbReference type="EC" id="4.6.1.24"/>
    </reaction>
</comment>
<dbReference type="OrthoDB" id="5425539at2759"/>
<feature type="signal peptide" evidence="9">
    <location>
        <begin position="1"/>
        <end position="18"/>
    </location>
</feature>
<dbReference type="SUPFAM" id="SSF53933">
    <property type="entry name" value="Microbial ribonucleases"/>
    <property type="match status" value="1"/>
</dbReference>
<dbReference type="InterPro" id="IPR016191">
    <property type="entry name" value="Ribonuclease/ribotoxin"/>
</dbReference>
<dbReference type="EMBL" id="VFLP01000038">
    <property type="protein sequence ID" value="TRX92223.1"/>
    <property type="molecule type" value="Genomic_DNA"/>
</dbReference>
<accession>A0A553HWB3</accession>
<evidence type="ECO:0000256" key="4">
    <source>
        <dbReference type="ARBA" id="ARBA00022759"/>
    </source>
</evidence>
<dbReference type="PANTHER" id="PTHR42104:SF1">
    <property type="entry name" value="EXTRACELLULAR GUANYL-SPECIFIC RIBONUCLEASE RNTA (AFU_ORTHOLOGUE AFUA_4G03230)"/>
    <property type="match status" value="1"/>
</dbReference>
<evidence type="ECO:0000256" key="9">
    <source>
        <dbReference type="SAM" id="SignalP"/>
    </source>
</evidence>
<evidence type="ECO:0000256" key="7">
    <source>
        <dbReference type="ARBA" id="ARBA00023239"/>
    </source>
</evidence>
<feature type="chain" id="PRO_5022193934" description="ribonuclease T1" evidence="9">
    <location>
        <begin position="19"/>
        <end position="167"/>
    </location>
</feature>
<gene>
    <name evidence="10" type="ORF">FHL15_006838</name>
</gene>
<reference evidence="11" key="1">
    <citation type="submission" date="2019-06" db="EMBL/GenBank/DDBJ databases">
        <title>Draft genome sequence of the griseofulvin-producing fungus Xylaria cubensis strain G536.</title>
        <authorList>
            <person name="Mead M.E."/>
            <person name="Raja H.A."/>
            <person name="Steenwyk J.L."/>
            <person name="Knowles S.L."/>
            <person name="Oberlies N.H."/>
            <person name="Rokas A."/>
        </authorList>
    </citation>
    <scope>NUCLEOTIDE SEQUENCE [LARGE SCALE GENOMIC DNA]</scope>
    <source>
        <strain evidence="11">G536</strain>
    </source>
</reference>
<dbReference type="Pfam" id="PF00545">
    <property type="entry name" value="Ribonuclease"/>
    <property type="match status" value="1"/>
</dbReference>
<dbReference type="InterPro" id="IPR000026">
    <property type="entry name" value="N1-like"/>
</dbReference>
<dbReference type="EC" id="4.6.1.24" evidence="2"/>
<keyword evidence="4" id="KW-0255">Endonuclease</keyword>
<comment type="caution">
    <text evidence="10">The sequence shown here is derived from an EMBL/GenBank/DDBJ whole genome shotgun (WGS) entry which is preliminary data.</text>
</comment>
<evidence type="ECO:0000313" key="11">
    <source>
        <dbReference type="Proteomes" id="UP000319160"/>
    </source>
</evidence>
<protein>
    <recommendedName>
        <fullName evidence="2">ribonuclease T1</fullName>
        <ecNumber evidence="2">4.6.1.24</ecNumber>
    </recommendedName>
</protein>
<dbReference type="GO" id="GO:0003723">
    <property type="term" value="F:RNA binding"/>
    <property type="evidence" value="ECO:0007669"/>
    <property type="project" value="InterPro"/>
</dbReference>
<dbReference type="GO" id="GO:0046589">
    <property type="term" value="F:ribonuclease T1 activity"/>
    <property type="evidence" value="ECO:0007669"/>
    <property type="project" value="UniProtKB-EC"/>
</dbReference>
<dbReference type="Proteomes" id="UP000319160">
    <property type="component" value="Unassembled WGS sequence"/>
</dbReference>
<keyword evidence="3" id="KW-0540">Nuclease</keyword>
<evidence type="ECO:0000256" key="2">
    <source>
        <dbReference type="ARBA" id="ARBA00012549"/>
    </source>
</evidence>
<evidence type="ECO:0000256" key="1">
    <source>
        <dbReference type="ARBA" id="ARBA00009006"/>
    </source>
</evidence>
<sequence>MKFSATTAFFFVLGIAHALPAEVAGRGTPSNEPITLEHEPDQSKSFKCGTHTYTGHDIYIAAQRGVALQEISDTRGKNKYPHAFDNDDSKGNKLTFPSYCPADKNRQEFPLINNGPYDGGKNNVKQGDERVVYYYEDGEVDNDGHAKAYYCGIMTHVGAPTGGFLLC</sequence>
<organism evidence="10 11">
    <name type="scientific">Xylaria flabelliformis</name>
    <dbReference type="NCBI Taxonomy" id="2512241"/>
    <lineage>
        <taxon>Eukaryota</taxon>
        <taxon>Fungi</taxon>
        <taxon>Dikarya</taxon>
        <taxon>Ascomycota</taxon>
        <taxon>Pezizomycotina</taxon>
        <taxon>Sordariomycetes</taxon>
        <taxon>Xylariomycetidae</taxon>
        <taxon>Xylariales</taxon>
        <taxon>Xylariaceae</taxon>
        <taxon>Xylaria</taxon>
    </lineage>
</organism>
<dbReference type="PANTHER" id="PTHR42104">
    <property type="entry name" value="EXTRACELLULAR GUANYL-SPECIFIC RIBONUCLEASE RNTA (AFU_ORTHOLOGUE AFUA_4G03230)"/>
    <property type="match status" value="1"/>
</dbReference>
<evidence type="ECO:0000313" key="10">
    <source>
        <dbReference type="EMBL" id="TRX92223.1"/>
    </source>
</evidence>
<keyword evidence="7" id="KW-0456">Lyase</keyword>
<name>A0A553HWB3_9PEZI</name>
<evidence type="ECO:0000256" key="5">
    <source>
        <dbReference type="ARBA" id="ARBA00022801"/>
    </source>
</evidence>
<evidence type="ECO:0000256" key="3">
    <source>
        <dbReference type="ARBA" id="ARBA00022722"/>
    </source>
</evidence>
<comment type="similarity">
    <text evidence="1">Belongs to the ribonuclease N1/T1 family.</text>
</comment>
<dbReference type="Gene3D" id="3.10.450.30">
    <property type="entry name" value="Microbial ribonucleases"/>
    <property type="match status" value="1"/>
</dbReference>
<keyword evidence="9" id="KW-0732">Signal</keyword>
<dbReference type="GO" id="GO:0016787">
    <property type="term" value="F:hydrolase activity"/>
    <property type="evidence" value="ECO:0007669"/>
    <property type="project" value="UniProtKB-KW"/>
</dbReference>
<keyword evidence="6" id="KW-1015">Disulfide bond</keyword>
<evidence type="ECO:0000256" key="8">
    <source>
        <dbReference type="ARBA" id="ARBA00034015"/>
    </source>
</evidence>
<keyword evidence="5" id="KW-0378">Hydrolase</keyword>
<dbReference type="AlphaFoldDB" id="A0A553HWB3"/>
<dbReference type="STRING" id="2512241.A0A553HWB3"/>
<proteinExistence type="inferred from homology"/>